<dbReference type="InterPro" id="IPR005000">
    <property type="entry name" value="Aldolase/citrate-lyase_domain"/>
</dbReference>
<dbReference type="Pfam" id="PF03328">
    <property type="entry name" value="HpcH_HpaI"/>
    <property type="match status" value="1"/>
</dbReference>
<dbReference type="InterPro" id="IPR050251">
    <property type="entry name" value="HpcH-HpaI_aldolase"/>
</dbReference>
<comment type="caution">
    <text evidence="5">The sequence shown here is derived from an EMBL/GenBank/DDBJ whole genome shotgun (WGS) entry which is preliminary data.</text>
</comment>
<sequence>MANIKERLRNGEALIGTFAVVPSTDSIEILALGGFDFVVLDREHGPHSVEKLQDMVRVAQLHGMGTLVRVPENCEKEILWALDTGADGVLVPMIETASDAANAVKASKYAPIGHRGVALVRSSRYGSLEISSYLNKANEDTFVALQCENTKGLANLEEIASMPGVDMIFFGPFDMSASLGIPGKVDDPKVRDAAARVLDVCKKFGKAAGTFATSADGAARYIKEGFNAVGLGIEAAIYLNAVTSLVKAAKDEAKK</sequence>
<dbReference type="InterPro" id="IPR040442">
    <property type="entry name" value="Pyrv_kinase-like_dom_sf"/>
</dbReference>
<evidence type="ECO:0000256" key="3">
    <source>
        <dbReference type="ARBA" id="ARBA00023239"/>
    </source>
</evidence>
<proteinExistence type="inferred from homology"/>
<feature type="domain" description="HpcH/HpaI aldolase/citrate lyase" evidence="4">
    <location>
        <begin position="16"/>
        <end position="241"/>
    </location>
</feature>
<keyword evidence="2" id="KW-0479">Metal-binding</keyword>
<gene>
    <name evidence="5" type="ORF">SAMN05444368_0083</name>
</gene>
<evidence type="ECO:0000259" key="4">
    <source>
        <dbReference type="Pfam" id="PF03328"/>
    </source>
</evidence>
<dbReference type="PANTHER" id="PTHR30502:SF0">
    <property type="entry name" value="PHOSPHOENOLPYRUVATE CARBOXYLASE FAMILY PROTEIN"/>
    <property type="match status" value="1"/>
</dbReference>
<dbReference type="InterPro" id="IPR015813">
    <property type="entry name" value="Pyrv/PenolPyrv_kinase-like_dom"/>
</dbReference>
<dbReference type="EMBL" id="FSQZ01000001">
    <property type="protein sequence ID" value="SIN62094.1"/>
    <property type="molecule type" value="Genomic_DNA"/>
</dbReference>
<dbReference type="PANTHER" id="PTHR30502">
    <property type="entry name" value="2-KETO-3-DEOXY-L-RHAMNONATE ALDOLASE"/>
    <property type="match status" value="1"/>
</dbReference>
<evidence type="ECO:0000256" key="1">
    <source>
        <dbReference type="ARBA" id="ARBA00005568"/>
    </source>
</evidence>
<name>A0ABY1JAI3_9BACT</name>
<evidence type="ECO:0000256" key="2">
    <source>
        <dbReference type="ARBA" id="ARBA00022723"/>
    </source>
</evidence>
<keyword evidence="6" id="KW-1185">Reference proteome</keyword>
<dbReference type="RefSeq" id="WP_074198940.1">
    <property type="nucleotide sequence ID" value="NZ_DAONLC010000022.1"/>
</dbReference>
<organism evidence="5 6">
    <name type="scientific">Acetomicrobium flavidum</name>
    <dbReference type="NCBI Taxonomy" id="49896"/>
    <lineage>
        <taxon>Bacteria</taxon>
        <taxon>Thermotogati</taxon>
        <taxon>Synergistota</taxon>
        <taxon>Synergistia</taxon>
        <taxon>Synergistales</taxon>
        <taxon>Acetomicrobiaceae</taxon>
        <taxon>Acetomicrobium</taxon>
    </lineage>
</organism>
<evidence type="ECO:0000313" key="6">
    <source>
        <dbReference type="Proteomes" id="UP000185093"/>
    </source>
</evidence>
<accession>A0ABY1JAI3</accession>
<protein>
    <submittedName>
        <fullName evidence="5">4-hydroxy-2-oxoheptanedioate aldolase</fullName>
    </submittedName>
</protein>
<dbReference type="SUPFAM" id="SSF51621">
    <property type="entry name" value="Phosphoenolpyruvate/pyruvate domain"/>
    <property type="match status" value="1"/>
</dbReference>
<dbReference type="Proteomes" id="UP000185093">
    <property type="component" value="Unassembled WGS sequence"/>
</dbReference>
<reference evidence="5 6" key="1">
    <citation type="submission" date="2016-11" db="EMBL/GenBank/DDBJ databases">
        <authorList>
            <person name="Varghese N."/>
            <person name="Submissions S."/>
        </authorList>
    </citation>
    <scope>NUCLEOTIDE SEQUENCE [LARGE SCALE GENOMIC DNA]</scope>
    <source>
        <strain evidence="5 6">DSM 20664</strain>
    </source>
</reference>
<comment type="similarity">
    <text evidence="1">Belongs to the HpcH/HpaI aldolase family.</text>
</comment>
<keyword evidence="3" id="KW-0456">Lyase</keyword>
<dbReference type="Gene3D" id="3.20.20.60">
    <property type="entry name" value="Phosphoenolpyruvate-binding domains"/>
    <property type="match status" value="1"/>
</dbReference>
<evidence type="ECO:0000313" key="5">
    <source>
        <dbReference type="EMBL" id="SIN62094.1"/>
    </source>
</evidence>